<comment type="caution">
    <text evidence="6">Lacks conserved residue(s) required for the propagation of feature annotation.</text>
</comment>
<sequence>MQFFSIITNLRIQDVLDILFLTAVTYYLYRWFRSTKAFKALVGLMVLGVVYLVARSWGLFLTTWSFQILWQVFIVLLIILFQSEIRQVLERVNPLEAIGLRRLSAPENWIAAFVKAVFAMSARKIGALIIIERVDAVAEWITAGQPLDAEPTPELILSIFQKESPLHDGAVLIKDGRLNRVACYLPLSPDEGLPKEWGTRHRAALGLSERCDAWVIVVSEERGHVSLAQGGKMIRVEDEKQLAQWVIKALRPPSTADRSWPERLQNLLINRWQTKLGTLLVVSCLWLLLAGQQDFEVSLNVPIDLKSLPATVEIVEPVNPEIGITVRGLRKDASVLNKSNVRAELDLSLARPGKRAFLITRDRVYLPNDRVQVVRIEPSRIDFTFRAAPTPQPDEVRPAS</sequence>
<dbReference type="GO" id="GO:0106408">
    <property type="term" value="F:diadenylate cyclase activity"/>
    <property type="evidence" value="ECO:0007669"/>
    <property type="project" value="UniProtKB-EC"/>
</dbReference>
<accession>A0A653AGB4</accession>
<dbReference type="NCBIfam" id="TIGR00159">
    <property type="entry name" value="diadenylate cyclase CdaA"/>
    <property type="match status" value="1"/>
</dbReference>
<keyword evidence="6" id="KW-0472">Membrane</keyword>
<protein>
    <recommendedName>
        <fullName evidence="6">Diadenylate cyclase</fullName>
        <shortName evidence="6">DAC</shortName>
        <ecNumber evidence="6">2.7.7.85</ecNumber>
    </recommendedName>
    <alternativeName>
        <fullName evidence="6">Cyclic-di-AMP synthase</fullName>
        <shortName evidence="6">c-di-AMP synthase</shortName>
    </alternativeName>
</protein>
<dbReference type="PANTHER" id="PTHR34185:SF1">
    <property type="entry name" value="DIADENYLATE CYCLASE"/>
    <property type="match status" value="1"/>
</dbReference>
<comment type="similarity">
    <text evidence="6">Belongs to the adenylate cyclase family. DacA/CdaA subfamily.</text>
</comment>
<comment type="subunit">
    <text evidence="6">Probably a homodimer.</text>
</comment>
<feature type="transmembrane region" description="Helical" evidence="6">
    <location>
        <begin position="12"/>
        <end position="29"/>
    </location>
</feature>
<keyword evidence="6" id="KW-1133">Transmembrane helix</keyword>
<feature type="transmembrane region" description="Helical" evidence="6">
    <location>
        <begin position="64"/>
        <end position="81"/>
    </location>
</feature>
<dbReference type="InterPro" id="IPR003390">
    <property type="entry name" value="DNA_integrity_scan_DisA_N"/>
</dbReference>
<dbReference type="InterPro" id="IPR034701">
    <property type="entry name" value="CdaA"/>
</dbReference>
<evidence type="ECO:0000256" key="4">
    <source>
        <dbReference type="ARBA" id="ARBA00022741"/>
    </source>
</evidence>
<comment type="function">
    <text evidence="6">Catalyzes the condensation of 2 ATP molecules into cyclic di-AMP (c-di-AMP), a second messenger used to regulate differing processes in different bacteria.</text>
</comment>
<keyword evidence="6" id="KW-1003">Cell membrane</keyword>
<dbReference type="InterPro" id="IPR050338">
    <property type="entry name" value="DisA"/>
</dbReference>
<gene>
    <name evidence="6" type="primary">dacA</name>
    <name evidence="8" type="ORF">TRIP_B50131</name>
</gene>
<dbReference type="Gene3D" id="3.40.1700.10">
    <property type="entry name" value="DNA integrity scanning protein, DisA, N-terminal domain"/>
    <property type="match status" value="1"/>
</dbReference>
<evidence type="ECO:0000259" key="7">
    <source>
        <dbReference type="PROSITE" id="PS51794"/>
    </source>
</evidence>
<dbReference type="GO" id="GO:0005524">
    <property type="term" value="F:ATP binding"/>
    <property type="evidence" value="ECO:0007669"/>
    <property type="project" value="UniProtKB-UniRule"/>
</dbReference>
<dbReference type="HAMAP" id="MF_01499">
    <property type="entry name" value="DacA"/>
    <property type="match status" value="1"/>
</dbReference>
<dbReference type="PANTHER" id="PTHR34185">
    <property type="entry name" value="DIADENYLATE CYCLASE"/>
    <property type="match status" value="1"/>
</dbReference>
<evidence type="ECO:0000256" key="2">
    <source>
        <dbReference type="ARBA" id="ARBA00022679"/>
    </source>
</evidence>
<feature type="domain" description="DAC" evidence="7">
    <location>
        <begin position="82"/>
        <end position="239"/>
    </location>
</feature>
<dbReference type="EMBL" id="UPXX01000032">
    <property type="protein sequence ID" value="VBB47089.1"/>
    <property type="molecule type" value="Genomic_DNA"/>
</dbReference>
<dbReference type="Pfam" id="PF19293">
    <property type="entry name" value="CdaA_N"/>
    <property type="match status" value="1"/>
</dbReference>
<dbReference type="EC" id="2.7.7.85" evidence="6"/>
<keyword evidence="2 6" id="KW-0808">Transferase</keyword>
<comment type="catalytic activity">
    <reaction evidence="1 6">
        <text>2 ATP = 3',3'-c-di-AMP + 2 diphosphate</text>
        <dbReference type="Rhea" id="RHEA:35655"/>
        <dbReference type="ChEBI" id="CHEBI:30616"/>
        <dbReference type="ChEBI" id="CHEBI:33019"/>
        <dbReference type="ChEBI" id="CHEBI:71500"/>
        <dbReference type="EC" id="2.7.7.85"/>
    </reaction>
</comment>
<dbReference type="InterPro" id="IPR045585">
    <property type="entry name" value="CdaA_N"/>
</dbReference>
<evidence type="ECO:0000256" key="3">
    <source>
        <dbReference type="ARBA" id="ARBA00022695"/>
    </source>
</evidence>
<evidence type="ECO:0000256" key="1">
    <source>
        <dbReference type="ARBA" id="ARBA00000877"/>
    </source>
</evidence>
<dbReference type="InterPro" id="IPR036888">
    <property type="entry name" value="DNA_integrity_DisA_N_sf"/>
</dbReference>
<dbReference type="GO" id="GO:0004016">
    <property type="term" value="F:adenylate cyclase activity"/>
    <property type="evidence" value="ECO:0007669"/>
    <property type="project" value="UniProtKB-UniRule"/>
</dbReference>
<keyword evidence="6" id="KW-0812">Transmembrane</keyword>
<evidence type="ECO:0000256" key="5">
    <source>
        <dbReference type="ARBA" id="ARBA00022840"/>
    </source>
</evidence>
<name>A0A653AGB4_UNCDX</name>
<dbReference type="SUPFAM" id="SSF143597">
    <property type="entry name" value="YojJ-like"/>
    <property type="match status" value="1"/>
</dbReference>
<dbReference type="GO" id="GO:0006171">
    <property type="term" value="P:cAMP biosynthetic process"/>
    <property type="evidence" value="ECO:0007669"/>
    <property type="project" value="InterPro"/>
</dbReference>
<evidence type="ECO:0000313" key="8">
    <source>
        <dbReference type="EMBL" id="VBB47089.1"/>
    </source>
</evidence>
<keyword evidence="4 6" id="KW-0547">Nucleotide-binding</keyword>
<proteinExistence type="inferred from homology"/>
<dbReference type="PROSITE" id="PS51794">
    <property type="entry name" value="DAC"/>
    <property type="match status" value="1"/>
</dbReference>
<reference evidence="8" key="1">
    <citation type="submission" date="2018-07" db="EMBL/GenBank/DDBJ databases">
        <authorList>
            <consortium name="Genoscope - CEA"/>
            <person name="William W."/>
        </authorList>
    </citation>
    <scope>NUCLEOTIDE SEQUENCE</scope>
    <source>
        <strain evidence="8">IK1</strain>
    </source>
</reference>
<keyword evidence="5 6" id="KW-0067">ATP-binding</keyword>
<feature type="transmembrane region" description="Helical" evidence="6">
    <location>
        <begin position="41"/>
        <end position="58"/>
    </location>
</feature>
<organism evidence="8">
    <name type="scientific">Uncultured Desulfatiglans sp</name>
    <dbReference type="NCBI Taxonomy" id="1748965"/>
    <lineage>
        <taxon>Bacteria</taxon>
        <taxon>Pseudomonadati</taxon>
        <taxon>Thermodesulfobacteriota</taxon>
        <taxon>Desulfobacteria</taxon>
        <taxon>Desulfatiglandales</taxon>
        <taxon>Desulfatiglandaceae</taxon>
        <taxon>Desulfatiglans</taxon>
        <taxon>environmental samples</taxon>
    </lineage>
</organism>
<keyword evidence="3 6" id="KW-0548">Nucleotidyltransferase</keyword>
<dbReference type="AlphaFoldDB" id="A0A653AGB4"/>
<dbReference type="Gene3D" id="2.170.120.30">
    <property type="match status" value="1"/>
</dbReference>
<evidence type="ECO:0000256" key="6">
    <source>
        <dbReference type="HAMAP-Rule" id="MF_01499"/>
    </source>
</evidence>
<dbReference type="Pfam" id="PF02457">
    <property type="entry name" value="DAC"/>
    <property type="match status" value="1"/>
</dbReference>